<comment type="caution">
    <text evidence="1">The sequence shown here is derived from an EMBL/GenBank/DDBJ whole genome shotgun (WGS) entry which is preliminary data.</text>
</comment>
<gene>
    <name evidence="1" type="ORF">MRB53_008290</name>
</gene>
<proteinExistence type="predicted"/>
<dbReference type="Proteomes" id="UP001234297">
    <property type="component" value="Chromosome 2"/>
</dbReference>
<evidence type="ECO:0000313" key="2">
    <source>
        <dbReference type="Proteomes" id="UP001234297"/>
    </source>
</evidence>
<organism evidence="1 2">
    <name type="scientific">Persea americana</name>
    <name type="common">Avocado</name>
    <dbReference type="NCBI Taxonomy" id="3435"/>
    <lineage>
        <taxon>Eukaryota</taxon>
        <taxon>Viridiplantae</taxon>
        <taxon>Streptophyta</taxon>
        <taxon>Embryophyta</taxon>
        <taxon>Tracheophyta</taxon>
        <taxon>Spermatophyta</taxon>
        <taxon>Magnoliopsida</taxon>
        <taxon>Magnoliidae</taxon>
        <taxon>Laurales</taxon>
        <taxon>Lauraceae</taxon>
        <taxon>Persea</taxon>
    </lineage>
</organism>
<accession>A0ACC2MLA5</accession>
<keyword evidence="2" id="KW-1185">Reference proteome</keyword>
<reference evidence="1 2" key="1">
    <citation type="journal article" date="2022" name="Hortic Res">
        <title>A haplotype resolved chromosomal level avocado genome allows analysis of novel avocado genes.</title>
        <authorList>
            <person name="Nath O."/>
            <person name="Fletcher S.J."/>
            <person name="Hayward A."/>
            <person name="Shaw L.M."/>
            <person name="Masouleh A.K."/>
            <person name="Furtado A."/>
            <person name="Henry R.J."/>
            <person name="Mitter N."/>
        </authorList>
    </citation>
    <scope>NUCLEOTIDE SEQUENCE [LARGE SCALE GENOMIC DNA]</scope>
    <source>
        <strain evidence="2">cv. Hass</strain>
    </source>
</reference>
<dbReference type="EMBL" id="CM056810">
    <property type="protein sequence ID" value="KAJ8646542.1"/>
    <property type="molecule type" value="Genomic_DNA"/>
</dbReference>
<sequence length="1163" mass="132123">MADALVSVVVEGLRAIAKDEVVLLFGVKKELRKLSSSFTAIQAVLEDAENQQVTKKAVRDWLGKLKDVAYEMEDMLEGWRIEAFRSQEGEDDILKRKKVCSCFLFPCLCFKQVKLRHDTGHRIREITKRLDQISREKDAFNFNEVSKREVDDKPKMNERETSSLIDESEIFGRDTVKDEIVNELVSETSKEKRPFSVVSIVGMGGLGKTTLAQLVYNDETILKHFEKRIWVCVSEDYDVNKILTKVIQSMGGSTDGNLDFDILQQSLNAIVGKTRFLLVLDDVWDGRLWGKLRVPLVHAAPGSRIVVTTRSRTVADVMETAHYHDLGILSDSDCWKLFTSRAFRGRKEEEWPPELIEVGKEIVHRCKGVPLAIRTVGSLLYFKRTKVEWQMVFESETWEWKSPEGVDILPALLLSYYNLPIHLKQCLSFCSLFPKDYELQKDELVKLWMAHGIIKSERREIEEIGETYFDDLLTRSLLQDAEKDEVENIDQYKMHDLVHDLARFVTTGDYCMMEIGNPNLPSVNSHHLSLLVNDGVSSIPSPLCRAEHLRTLLLFGLSTIKELPHSLFNDLKFLRALDLSSTRIENLPSSLGKLKHLRYLDLSGLKIITELPESVSDLCNLQTLKLNRCYSLCQLPSGISKMVKLRQLEIEETCDLEFLPSGLGRLSSLRTLSEFPVGDEKNGGCKIGELKNLNLLRRELIIKNLEKVISPVEAREAELDKKCYLQDLTLECNDKTEEEWGMLGEGEIEKMEKVFEGLRPPHSNLKVLFIENYAGSKFPSWLEDAKFSSLAAVFLTNCKTCRLLPGLGKLPLLESLVLDGADEIKVVGGDFYGNGNDGRGKGRAFSKLKKLFFKSMPNWEEWKLTKEDGEVMPSLDKLSISNCNKLQALPNCLPNTLRRVKIKNCSEVIWTPDNPLPLLENLILKGDVIEILSKPLPCLPALKKLKIWNTSIELLPSDGWGLLESLNTLIIRACDRLASLPEGLVQLKALQIVSVDSCYELRSLFDGSGWRRRKERTGATYPTSHAFGLISKGFNKYSELLMVKEERKKWEKKGWSGRNGSSAATTNFSDDHLNHNKNSYNQAQYSISHEDFNLTTQSTCKDTNQMHTNCKQENLSGSSPGCGNFHSAFVPQLMKFDGFSDIRNFVWKFKEDSGRPGDCKIRF</sequence>
<evidence type="ECO:0000313" key="1">
    <source>
        <dbReference type="EMBL" id="KAJ8646542.1"/>
    </source>
</evidence>
<protein>
    <submittedName>
        <fullName evidence="1">Uncharacterized protein</fullName>
    </submittedName>
</protein>
<name>A0ACC2MLA5_PERAE</name>